<accession>A0A7W6DFB4</accession>
<organism evidence="1 2">
    <name type="scientific">Mycoplana azooxidifex</name>
    <dbReference type="NCBI Taxonomy" id="1636188"/>
    <lineage>
        <taxon>Bacteria</taxon>
        <taxon>Pseudomonadati</taxon>
        <taxon>Pseudomonadota</taxon>
        <taxon>Alphaproteobacteria</taxon>
        <taxon>Hyphomicrobiales</taxon>
        <taxon>Rhizobiaceae</taxon>
        <taxon>Mycoplana</taxon>
    </lineage>
</organism>
<reference evidence="1 2" key="1">
    <citation type="submission" date="2020-08" db="EMBL/GenBank/DDBJ databases">
        <title>Genomic Encyclopedia of Type Strains, Phase IV (KMG-IV): sequencing the most valuable type-strain genomes for metagenomic binning, comparative biology and taxonomic classification.</title>
        <authorList>
            <person name="Goeker M."/>
        </authorList>
    </citation>
    <scope>NUCLEOTIDE SEQUENCE [LARGE SCALE GENOMIC DNA]</scope>
    <source>
        <strain evidence="1 2">DSM 100211</strain>
    </source>
</reference>
<dbReference type="EMBL" id="JACIEE010000012">
    <property type="protein sequence ID" value="MBB3979572.1"/>
    <property type="molecule type" value="Genomic_DNA"/>
</dbReference>
<dbReference type="Proteomes" id="UP000574761">
    <property type="component" value="Unassembled WGS sequence"/>
</dbReference>
<protein>
    <submittedName>
        <fullName evidence="1">Uncharacterized protein</fullName>
    </submittedName>
</protein>
<name>A0A7W6DFB4_9HYPH</name>
<evidence type="ECO:0000313" key="2">
    <source>
        <dbReference type="Proteomes" id="UP000574761"/>
    </source>
</evidence>
<gene>
    <name evidence="1" type="ORF">GGQ64_004816</name>
</gene>
<dbReference type="AlphaFoldDB" id="A0A7W6DFB4"/>
<evidence type="ECO:0000313" key="1">
    <source>
        <dbReference type="EMBL" id="MBB3979572.1"/>
    </source>
</evidence>
<dbReference type="RefSeq" id="WP_183807806.1">
    <property type="nucleotide sequence ID" value="NZ_JACIEE010000012.1"/>
</dbReference>
<keyword evidence="2" id="KW-1185">Reference proteome</keyword>
<comment type="caution">
    <text evidence="1">The sequence shown here is derived from an EMBL/GenBank/DDBJ whole genome shotgun (WGS) entry which is preliminary data.</text>
</comment>
<proteinExistence type="predicted"/>
<sequence>MTSDLYRISRYKRAPQRDAAYPDTRWYEGQLVFAGPDAAIKVIGTNVNGYISGVASHPEGQLAALIADYEASILKGAGALRLADTAAVVLSGKWHHVDPDQEPRFEAYLVHLVAADGNVVTQRYASEIFDWDKEGYNNGSGFFAGGGQGLDEDAANLQGHAELKLEPGKISAACGMHALEGVVWFPVDDQRLPIVYSNVNGPDAPARSVDAGSNEDPAVSYKQLGDGTLLGELRARSQALKESPGIFRGKAVDRPTHRPVEMTLGEAFASTDALGYWCQIHDGVNEPFTAFELMHDADYLEEVLTRVDAQTDQWTCRSLYTSEWKPLGRAMPKYRRRILAVGSLPAISRDPL</sequence>